<protein>
    <recommendedName>
        <fullName evidence="2">Vacuolar fusion protein MON1 homolog</fullName>
    </recommendedName>
</protein>
<keyword evidence="6" id="KW-1185">Reference proteome</keyword>
<dbReference type="InterPro" id="IPR043970">
    <property type="entry name" value="FUZ/MON1/HPS1_longin_3"/>
</dbReference>
<dbReference type="Pfam" id="PF19038">
    <property type="entry name" value="Fuz_longin_3"/>
    <property type="match status" value="1"/>
</dbReference>
<dbReference type="GO" id="GO:0035658">
    <property type="term" value="C:Mon1-Ccz1 complex"/>
    <property type="evidence" value="ECO:0007669"/>
    <property type="project" value="TreeGrafter"/>
</dbReference>
<accession>A0A183GP02</accession>
<evidence type="ECO:0000259" key="4">
    <source>
        <dbReference type="Pfam" id="PF19038"/>
    </source>
</evidence>
<accession>A0A3P8HEY2</accession>
<organism evidence="6 7">
    <name type="scientific">Heligmosomoides polygyrus</name>
    <name type="common">Parasitic roundworm</name>
    <dbReference type="NCBI Taxonomy" id="6339"/>
    <lineage>
        <taxon>Eukaryota</taxon>
        <taxon>Metazoa</taxon>
        <taxon>Ecdysozoa</taxon>
        <taxon>Nematoda</taxon>
        <taxon>Chromadorea</taxon>
        <taxon>Rhabditida</taxon>
        <taxon>Rhabditina</taxon>
        <taxon>Rhabditomorpha</taxon>
        <taxon>Strongyloidea</taxon>
        <taxon>Heligmosomidae</taxon>
        <taxon>Heligmosomoides</taxon>
    </lineage>
</organism>
<dbReference type="InterPro" id="IPR043971">
    <property type="entry name" value="FUZ/MON1/HPS1_longin_2"/>
</dbReference>
<dbReference type="PANTHER" id="PTHR13027:SF7">
    <property type="entry name" value="VACUOLAR FUSION PROTEIN MON1 HOMOLOG"/>
    <property type="match status" value="1"/>
</dbReference>
<comment type="function">
    <text evidence="2">Plays an important role in membrane trafficking through the secretory apparatus.</text>
</comment>
<sequence length="290" mass="33198">MDSSVSTWRTDISLLQSAIRVLPMQPSDREYLSSTMVSCLTASKLDGVLFGLMIAHRQIAAMVRLRRYALHPRDTHILLNLISGNSSLRITEAQTWTPICLPNFNDKGFVYAFISFPWENSAACLILISVKKDHFDPLNEVKKKIVEKLESNPKFFPAFQSCIESPVAFNISQIGTGSDVLWSFVYKNRCSRQVCISGAKIPLLSRTERGGARCLFERITHLVKEESHMRCLFLKRNRDNVLVWVTDKFELQCIFSPLVTAVMATTMVDRLLKTLKYHEQRYFIIHTPSF</sequence>
<feature type="domain" description="FUZ/MON1/HPS1 third Longin" evidence="4">
    <location>
        <begin position="181"/>
        <end position="279"/>
    </location>
</feature>
<proteinExistence type="inferred from homology"/>
<dbReference type="EMBL" id="UZAH01036319">
    <property type="protein sequence ID" value="VDP44903.1"/>
    <property type="molecule type" value="Genomic_DNA"/>
</dbReference>
<evidence type="ECO:0000256" key="2">
    <source>
        <dbReference type="RuleBase" id="RU367048"/>
    </source>
</evidence>
<feature type="domain" description="FUZ/MON1/HPS1 second Longin" evidence="3">
    <location>
        <begin position="48"/>
        <end position="146"/>
    </location>
</feature>
<comment type="similarity">
    <text evidence="1 2">Belongs to the MON1/SAND family.</text>
</comment>
<dbReference type="Proteomes" id="UP000050761">
    <property type="component" value="Unassembled WGS sequence"/>
</dbReference>
<evidence type="ECO:0000259" key="3">
    <source>
        <dbReference type="Pfam" id="PF19037"/>
    </source>
</evidence>
<dbReference type="OrthoDB" id="272411at2759"/>
<evidence type="ECO:0000313" key="5">
    <source>
        <dbReference type="EMBL" id="VDP44903.1"/>
    </source>
</evidence>
<gene>
    <name evidence="5" type="ORF">HPBE_LOCUS24419</name>
</gene>
<dbReference type="PRINTS" id="PR01546">
    <property type="entry name" value="YEAST73DUF"/>
</dbReference>
<evidence type="ECO:0000313" key="6">
    <source>
        <dbReference type="Proteomes" id="UP000050761"/>
    </source>
</evidence>
<evidence type="ECO:0000256" key="1">
    <source>
        <dbReference type="ARBA" id="ARBA00008968"/>
    </source>
</evidence>
<reference evidence="7" key="2">
    <citation type="submission" date="2019-09" db="UniProtKB">
        <authorList>
            <consortium name="WormBaseParasite"/>
        </authorList>
    </citation>
    <scope>IDENTIFICATION</scope>
</reference>
<dbReference type="GO" id="GO:0006623">
    <property type="term" value="P:protein targeting to vacuole"/>
    <property type="evidence" value="ECO:0007669"/>
    <property type="project" value="UniProtKB-UniRule"/>
</dbReference>
<dbReference type="AlphaFoldDB" id="A0A183GP02"/>
<dbReference type="Pfam" id="PF19037">
    <property type="entry name" value="Fuz_longin_2"/>
    <property type="match status" value="1"/>
</dbReference>
<name>A0A183GP02_HELPZ</name>
<dbReference type="GO" id="GO:0032510">
    <property type="term" value="P:endosome to lysosome transport via multivesicular body sorting pathway"/>
    <property type="evidence" value="ECO:0007669"/>
    <property type="project" value="TreeGrafter"/>
</dbReference>
<dbReference type="WBParaSite" id="HPBE_0002442201-mRNA-1">
    <property type="protein sequence ID" value="HPBE_0002442201-mRNA-1"/>
    <property type="gene ID" value="HPBE_0002442201"/>
</dbReference>
<dbReference type="InterPro" id="IPR004353">
    <property type="entry name" value="Mon1"/>
</dbReference>
<reference evidence="5 6" key="1">
    <citation type="submission" date="2018-11" db="EMBL/GenBank/DDBJ databases">
        <authorList>
            <consortium name="Pathogen Informatics"/>
        </authorList>
    </citation>
    <scope>NUCLEOTIDE SEQUENCE [LARGE SCALE GENOMIC DNA]</scope>
</reference>
<evidence type="ECO:0000313" key="7">
    <source>
        <dbReference type="WBParaSite" id="HPBE_0002442201-mRNA-1"/>
    </source>
</evidence>
<dbReference type="PANTHER" id="PTHR13027">
    <property type="entry name" value="SAND PROTEIN-RELATED"/>
    <property type="match status" value="1"/>
</dbReference>